<dbReference type="EMBL" id="VDCV01000001">
    <property type="protein sequence ID" value="KAB5574027.1"/>
    <property type="molecule type" value="Genomic_DNA"/>
</dbReference>
<organism evidence="5 6">
    <name type="scientific">Salix brachista</name>
    <dbReference type="NCBI Taxonomy" id="2182728"/>
    <lineage>
        <taxon>Eukaryota</taxon>
        <taxon>Viridiplantae</taxon>
        <taxon>Streptophyta</taxon>
        <taxon>Embryophyta</taxon>
        <taxon>Tracheophyta</taxon>
        <taxon>Spermatophyta</taxon>
        <taxon>Magnoliopsida</taxon>
        <taxon>eudicotyledons</taxon>
        <taxon>Gunneridae</taxon>
        <taxon>Pentapetalae</taxon>
        <taxon>rosids</taxon>
        <taxon>fabids</taxon>
        <taxon>Malpighiales</taxon>
        <taxon>Salicaceae</taxon>
        <taxon>Saliceae</taxon>
        <taxon>Salix</taxon>
    </lineage>
</organism>
<evidence type="ECO:0000256" key="2">
    <source>
        <dbReference type="ARBA" id="ARBA00022884"/>
    </source>
</evidence>
<comment type="caution">
    <text evidence="5">The sequence shown here is derived from an EMBL/GenBank/DDBJ whole genome shotgun (WGS) entry which is preliminary data.</text>
</comment>
<dbReference type="Pfam" id="PF00076">
    <property type="entry name" value="RRM_1"/>
    <property type="match status" value="1"/>
</dbReference>
<evidence type="ECO:0000259" key="4">
    <source>
        <dbReference type="PROSITE" id="PS50102"/>
    </source>
</evidence>
<dbReference type="InterPro" id="IPR000504">
    <property type="entry name" value="RRM_dom"/>
</dbReference>
<gene>
    <name evidence="5" type="ORF">DKX38_001221</name>
</gene>
<sequence>MPGGGEEDSSKGRFGDDLKVYFSVYGNIVDYQIMLDHKTGRSRGFGFVTSDSEDVVEIKKVEPKRTGGDYGSATKSCAGFGNGAGNSLVGCYGRKMGREYGGYSGYDDCSCYGGSYPGSTAGIYDGYGAYGYGFGGPMINKGYGGSANGGAAVTGRCHPYRK</sequence>
<dbReference type="GO" id="GO:0003729">
    <property type="term" value="F:mRNA binding"/>
    <property type="evidence" value="ECO:0007669"/>
    <property type="project" value="TreeGrafter"/>
</dbReference>
<reference evidence="6" key="1">
    <citation type="journal article" date="2019" name="Gigascience">
        <title>De novo genome assembly of the endangered Acer yangbiense, a plant species with extremely small populations endemic to Yunnan Province, China.</title>
        <authorList>
            <person name="Yang J."/>
            <person name="Wariss H.M."/>
            <person name="Tao L."/>
            <person name="Zhang R."/>
            <person name="Yun Q."/>
            <person name="Hollingsworth P."/>
            <person name="Dao Z."/>
            <person name="Luo G."/>
            <person name="Guo H."/>
            <person name="Ma Y."/>
            <person name="Sun W."/>
        </authorList>
    </citation>
    <scope>NUCLEOTIDE SEQUENCE [LARGE SCALE GENOMIC DNA]</scope>
    <source>
        <strain evidence="6">cv. br00</strain>
    </source>
</reference>
<proteinExistence type="predicted"/>
<evidence type="ECO:0000256" key="1">
    <source>
        <dbReference type="ARBA" id="ARBA00022737"/>
    </source>
</evidence>
<dbReference type="PANTHER" id="PTHR48032:SF6">
    <property type="entry name" value="RNA-BINDING (RRM_RBD_RNP MOTIFS) FAMILY PROTEIN"/>
    <property type="match status" value="1"/>
</dbReference>
<evidence type="ECO:0000256" key="3">
    <source>
        <dbReference type="PROSITE-ProRule" id="PRU00176"/>
    </source>
</evidence>
<accession>A0A5N5P437</accession>
<dbReference type="Gene3D" id="3.30.70.330">
    <property type="match status" value="1"/>
</dbReference>
<name>A0A5N5P437_9ROSI</name>
<dbReference type="PANTHER" id="PTHR48032">
    <property type="entry name" value="RNA-BINDING PROTEIN MUSASHI HOMOLOG RBP6"/>
    <property type="match status" value="1"/>
</dbReference>
<keyword evidence="6" id="KW-1185">Reference proteome</keyword>
<dbReference type="Proteomes" id="UP000326939">
    <property type="component" value="Chromosome 1"/>
</dbReference>
<keyword evidence="2 3" id="KW-0694">RNA-binding</keyword>
<dbReference type="GO" id="GO:0006417">
    <property type="term" value="P:regulation of translation"/>
    <property type="evidence" value="ECO:0007669"/>
    <property type="project" value="TreeGrafter"/>
</dbReference>
<protein>
    <recommendedName>
        <fullName evidence="4">RRM domain-containing protein</fullName>
    </recommendedName>
</protein>
<dbReference type="InterPro" id="IPR035979">
    <property type="entry name" value="RBD_domain_sf"/>
</dbReference>
<dbReference type="PROSITE" id="PS50102">
    <property type="entry name" value="RRM"/>
    <property type="match status" value="1"/>
</dbReference>
<dbReference type="SUPFAM" id="SSF54928">
    <property type="entry name" value="RNA-binding domain, RBD"/>
    <property type="match status" value="1"/>
</dbReference>
<evidence type="ECO:0000313" key="6">
    <source>
        <dbReference type="Proteomes" id="UP000326939"/>
    </source>
</evidence>
<keyword evidence="1" id="KW-0677">Repeat</keyword>
<dbReference type="AlphaFoldDB" id="A0A5N5P437"/>
<feature type="domain" description="RRM" evidence="4">
    <location>
        <begin position="16"/>
        <end position="57"/>
    </location>
</feature>
<dbReference type="InterPro" id="IPR012677">
    <property type="entry name" value="Nucleotide-bd_a/b_plait_sf"/>
</dbReference>
<evidence type="ECO:0000313" key="5">
    <source>
        <dbReference type="EMBL" id="KAB5574027.1"/>
    </source>
</evidence>